<dbReference type="AlphaFoldDB" id="A0AAD9MH00"/>
<protein>
    <submittedName>
        <fullName evidence="1">Uncharacterized protein</fullName>
    </submittedName>
</protein>
<comment type="caution">
    <text evidence="1">The sequence shown here is derived from an EMBL/GenBank/DDBJ whole genome shotgun (WGS) entry which is preliminary data.</text>
</comment>
<sequence>MKGYSDKERGEEIVYFKKEEEKLLRQLLAKVAQSASQHDVEGAKAAKAESEKALDQSIIGSKLSPAEKEALLKWKNSH</sequence>
<organism evidence="1 2">
    <name type="scientific">Prototheca wickerhamii</name>
    <dbReference type="NCBI Taxonomy" id="3111"/>
    <lineage>
        <taxon>Eukaryota</taxon>
        <taxon>Viridiplantae</taxon>
        <taxon>Chlorophyta</taxon>
        <taxon>core chlorophytes</taxon>
        <taxon>Trebouxiophyceae</taxon>
        <taxon>Chlorellales</taxon>
        <taxon>Chlorellaceae</taxon>
        <taxon>Prototheca</taxon>
    </lineage>
</organism>
<evidence type="ECO:0000313" key="2">
    <source>
        <dbReference type="Proteomes" id="UP001255856"/>
    </source>
</evidence>
<gene>
    <name evidence="1" type="ORF">QBZ16_001418</name>
</gene>
<dbReference type="EMBL" id="JASFZW010000012">
    <property type="protein sequence ID" value="KAK2076082.1"/>
    <property type="molecule type" value="Genomic_DNA"/>
</dbReference>
<name>A0AAD9MH00_PROWI</name>
<dbReference type="Proteomes" id="UP001255856">
    <property type="component" value="Unassembled WGS sequence"/>
</dbReference>
<evidence type="ECO:0000313" key="1">
    <source>
        <dbReference type="EMBL" id="KAK2076082.1"/>
    </source>
</evidence>
<proteinExistence type="predicted"/>
<reference evidence="1" key="1">
    <citation type="submission" date="2021-01" db="EMBL/GenBank/DDBJ databases">
        <authorList>
            <person name="Eckstrom K.M.E."/>
        </authorList>
    </citation>
    <scope>NUCLEOTIDE SEQUENCE</scope>
    <source>
        <strain evidence="1">UVCC 0001</strain>
    </source>
</reference>
<accession>A0AAD9MH00</accession>
<keyword evidence="2" id="KW-1185">Reference proteome</keyword>